<comment type="caution">
    <text evidence="8">The sequence shown here is derived from an EMBL/GenBank/DDBJ whole genome shotgun (WGS) entry which is preliminary data.</text>
</comment>
<keyword evidence="5 6" id="KW-0472">Membrane</keyword>
<feature type="transmembrane region" description="Helical" evidence="6">
    <location>
        <begin position="155"/>
        <end position="175"/>
    </location>
</feature>
<evidence type="ECO:0000256" key="6">
    <source>
        <dbReference type="SAM" id="Phobius"/>
    </source>
</evidence>
<sequence>MEIRHHNDTNSSQNAVIDSSIECGELNSQTTIGSPNFLVRIILLFGLKPRGNLPFKIVLINFVLILISGVLVEVFLHAIGPYHRGFFCNDDSIRLPYKTSTIPFWLLAFYCLSISTIIFIIVEYCRLVNQRTSSEFLVTCERGEVLRVRLLIRLVFFKGFFLIAMVATLIFTSLAKFTVGRLRPHFLAICEPLINGKETEADFCSLLNNQHFYVENYTCSNNSYKTLIDEARLSFFSGHSSLSMCAAVFTIVSK</sequence>
<evidence type="ECO:0000256" key="3">
    <source>
        <dbReference type="ARBA" id="ARBA00022692"/>
    </source>
</evidence>
<dbReference type="GO" id="GO:0005886">
    <property type="term" value="C:plasma membrane"/>
    <property type="evidence" value="ECO:0007669"/>
    <property type="project" value="TreeGrafter"/>
</dbReference>
<keyword evidence="9" id="KW-1185">Reference proteome</keyword>
<evidence type="ECO:0000313" key="8">
    <source>
        <dbReference type="EMBL" id="KAF7637975.1"/>
    </source>
</evidence>
<feature type="domain" description="Phosphatidic acid phosphatase type 2/haloperoxidase" evidence="7">
    <location>
        <begin position="161"/>
        <end position="250"/>
    </location>
</feature>
<dbReference type="GO" id="GO:0006644">
    <property type="term" value="P:phospholipid metabolic process"/>
    <property type="evidence" value="ECO:0007669"/>
    <property type="project" value="InterPro"/>
</dbReference>
<proteinExistence type="inferred from homology"/>
<evidence type="ECO:0000256" key="4">
    <source>
        <dbReference type="ARBA" id="ARBA00022989"/>
    </source>
</evidence>
<feature type="transmembrane region" description="Helical" evidence="6">
    <location>
        <begin position="58"/>
        <end position="82"/>
    </location>
</feature>
<protein>
    <submittedName>
        <fullName evidence="8">AcidPPc domain-containing protein</fullName>
    </submittedName>
</protein>
<dbReference type="EMBL" id="JABEBT010000016">
    <property type="protein sequence ID" value="KAF7637975.1"/>
    <property type="molecule type" value="Genomic_DNA"/>
</dbReference>
<dbReference type="SUPFAM" id="SSF48317">
    <property type="entry name" value="Acid phosphatase/Vanadium-dependent haloperoxidase"/>
    <property type="match status" value="1"/>
</dbReference>
<dbReference type="Proteomes" id="UP000605970">
    <property type="component" value="Unassembled WGS sequence"/>
</dbReference>
<dbReference type="OrthoDB" id="8907274at2759"/>
<dbReference type="Gene3D" id="1.20.144.10">
    <property type="entry name" value="Phosphatidic acid phosphatase type 2/haloperoxidase"/>
    <property type="match status" value="1"/>
</dbReference>
<keyword evidence="3 6" id="KW-0812">Transmembrane</keyword>
<evidence type="ECO:0000259" key="7">
    <source>
        <dbReference type="Pfam" id="PF01569"/>
    </source>
</evidence>
<gene>
    <name evidence="8" type="ORF">Mgra_00002679</name>
</gene>
<dbReference type="GO" id="GO:0007165">
    <property type="term" value="P:signal transduction"/>
    <property type="evidence" value="ECO:0007669"/>
    <property type="project" value="TreeGrafter"/>
</dbReference>
<evidence type="ECO:0000256" key="2">
    <source>
        <dbReference type="ARBA" id="ARBA00008816"/>
    </source>
</evidence>
<comment type="subcellular location">
    <subcellularLocation>
        <location evidence="1">Membrane</location>
        <topology evidence="1">Multi-pass membrane protein</topology>
    </subcellularLocation>
</comment>
<evidence type="ECO:0000256" key="5">
    <source>
        <dbReference type="ARBA" id="ARBA00023136"/>
    </source>
</evidence>
<feature type="transmembrane region" description="Helical" evidence="6">
    <location>
        <begin position="102"/>
        <end position="122"/>
    </location>
</feature>
<dbReference type="GO" id="GO:0046839">
    <property type="term" value="P:phospholipid dephosphorylation"/>
    <property type="evidence" value="ECO:0007669"/>
    <property type="project" value="TreeGrafter"/>
</dbReference>
<dbReference type="PANTHER" id="PTHR10165:SF103">
    <property type="entry name" value="PHOSPHOLIPID PHOSPHATASE HOMOLOG 1.2 HOMOLOG"/>
    <property type="match status" value="1"/>
</dbReference>
<reference evidence="8" key="1">
    <citation type="journal article" date="2020" name="Ecol. Evol.">
        <title>Genome structure and content of the rice root-knot nematode (Meloidogyne graminicola).</title>
        <authorList>
            <person name="Phan N.T."/>
            <person name="Danchin E.G.J."/>
            <person name="Klopp C."/>
            <person name="Perfus-Barbeoch L."/>
            <person name="Kozlowski D.K."/>
            <person name="Koutsovoulos G.D."/>
            <person name="Lopez-Roques C."/>
            <person name="Bouchez O."/>
            <person name="Zahm M."/>
            <person name="Besnard G."/>
            <person name="Bellafiore S."/>
        </authorList>
    </citation>
    <scope>NUCLEOTIDE SEQUENCE</scope>
    <source>
        <strain evidence="8">VN-18</strain>
    </source>
</reference>
<dbReference type="InterPro" id="IPR043216">
    <property type="entry name" value="PAP-like"/>
</dbReference>
<dbReference type="Pfam" id="PF01569">
    <property type="entry name" value="PAP2"/>
    <property type="match status" value="1"/>
</dbReference>
<dbReference type="InterPro" id="IPR036938">
    <property type="entry name" value="PAP2/HPO_sf"/>
</dbReference>
<dbReference type="PANTHER" id="PTHR10165">
    <property type="entry name" value="LIPID PHOSPHATE PHOSPHATASE"/>
    <property type="match status" value="1"/>
</dbReference>
<dbReference type="AlphaFoldDB" id="A0A8S9ZY96"/>
<evidence type="ECO:0000256" key="1">
    <source>
        <dbReference type="ARBA" id="ARBA00004141"/>
    </source>
</evidence>
<comment type="similarity">
    <text evidence="2">Belongs to the PA-phosphatase related phosphoesterase family.</text>
</comment>
<accession>A0A8S9ZY96</accession>
<evidence type="ECO:0000313" key="9">
    <source>
        <dbReference type="Proteomes" id="UP000605970"/>
    </source>
</evidence>
<name>A0A8S9ZY96_9BILA</name>
<keyword evidence="4 6" id="KW-1133">Transmembrane helix</keyword>
<organism evidence="8 9">
    <name type="scientific">Meloidogyne graminicola</name>
    <dbReference type="NCBI Taxonomy" id="189291"/>
    <lineage>
        <taxon>Eukaryota</taxon>
        <taxon>Metazoa</taxon>
        <taxon>Ecdysozoa</taxon>
        <taxon>Nematoda</taxon>
        <taxon>Chromadorea</taxon>
        <taxon>Rhabditida</taxon>
        <taxon>Tylenchina</taxon>
        <taxon>Tylenchomorpha</taxon>
        <taxon>Tylenchoidea</taxon>
        <taxon>Meloidogynidae</taxon>
        <taxon>Meloidogyninae</taxon>
        <taxon>Meloidogyne</taxon>
    </lineage>
</organism>
<dbReference type="GO" id="GO:0008195">
    <property type="term" value="F:phosphatidate phosphatase activity"/>
    <property type="evidence" value="ECO:0007669"/>
    <property type="project" value="TreeGrafter"/>
</dbReference>
<dbReference type="InterPro" id="IPR000326">
    <property type="entry name" value="PAP2/HPO"/>
</dbReference>